<keyword evidence="2 5" id="KW-0238">DNA-binding</keyword>
<reference evidence="5 6" key="1">
    <citation type="submission" date="2014-09" db="EMBL/GenBank/DDBJ databases">
        <authorList>
            <person name="Martin A.A."/>
        </authorList>
    </citation>
    <scope>NUCLEOTIDE SEQUENCE</scope>
    <source>
        <strain evidence="6">ED321</strain>
        <strain evidence="5">ED321 Heterogonic</strain>
    </source>
</reference>
<dbReference type="CTD" id="36374505"/>
<evidence type="ECO:0000256" key="2">
    <source>
        <dbReference type="PROSITE-ProRule" id="PRU00108"/>
    </source>
</evidence>
<evidence type="ECO:0000259" key="4">
    <source>
        <dbReference type="PROSITE" id="PS50071"/>
    </source>
</evidence>
<dbReference type="PROSITE" id="PS50071">
    <property type="entry name" value="HOMEOBOX_2"/>
    <property type="match status" value="1"/>
</dbReference>
<dbReference type="GO" id="GO:0005634">
    <property type="term" value="C:nucleus"/>
    <property type="evidence" value="ECO:0007669"/>
    <property type="project" value="UniProtKB-SubCell"/>
</dbReference>
<organism evidence="5">
    <name type="scientific">Strongyloides ratti</name>
    <name type="common">Parasitic roundworm</name>
    <dbReference type="NCBI Taxonomy" id="34506"/>
    <lineage>
        <taxon>Eukaryota</taxon>
        <taxon>Metazoa</taxon>
        <taxon>Ecdysozoa</taxon>
        <taxon>Nematoda</taxon>
        <taxon>Chromadorea</taxon>
        <taxon>Rhabditida</taxon>
        <taxon>Tylenchina</taxon>
        <taxon>Panagrolaimomorpha</taxon>
        <taxon>Strongyloidoidea</taxon>
        <taxon>Strongyloididae</taxon>
        <taxon>Strongyloides</taxon>
    </lineage>
</organism>
<name>A0A090KXB5_STRRB</name>
<evidence type="ECO:0000256" key="1">
    <source>
        <dbReference type="ARBA" id="ARBA00004123"/>
    </source>
</evidence>
<sequence length="345" mass="39379">MECIIVNLVIEPILGSRHPINGTIFQEHIQMTVTINSNTMVKDVGLVLMNKIGLEHLVNNSEVFIKCPRNSCFTSIHCFPNPMTTVGNLETWNREYLTVRISVKGNIQDFCGYEGRNSIYRNLLFLLLKKYPFIGSEETNNTVRETIKRIEDNSLLSLKHTSLLFINEVLERELSFLTGDMLRTFTPVNPYNKNCGTENSSSTGSIESVIDCNLESGNISTPSVQSLTAPITLEYENVFHPIDQRFDETSAIINFDDGKQNISKTSPKRSPGSQPRVKFNPKTEKPILEEWYKTTKIPSAIQLKQFADHLNKISNRSDEAKITLYNVRNWFSYRRVKEKRCGNSL</sequence>
<dbReference type="SUPFAM" id="SSF46689">
    <property type="entry name" value="Homeodomain-like"/>
    <property type="match status" value="1"/>
</dbReference>
<dbReference type="Proteomes" id="UP000035682">
    <property type="component" value="Unplaced"/>
</dbReference>
<dbReference type="InterPro" id="IPR009057">
    <property type="entry name" value="Homeodomain-like_sf"/>
</dbReference>
<keyword evidence="2" id="KW-0539">Nucleus</keyword>
<keyword evidence="2 5" id="KW-0371">Homeobox</keyword>
<keyword evidence="6" id="KW-1185">Reference proteome</keyword>
<evidence type="ECO:0000313" key="6">
    <source>
        <dbReference type="Proteomes" id="UP000035682"/>
    </source>
</evidence>
<feature type="domain" description="Homeobox" evidence="4">
    <location>
        <begin position="288"/>
        <end position="341"/>
    </location>
</feature>
<dbReference type="AlphaFoldDB" id="A0A090KXB5"/>
<proteinExistence type="predicted"/>
<dbReference type="GeneID" id="36374505"/>
<dbReference type="WormBase" id="SRAE_1000041400">
    <property type="protein sequence ID" value="SRP09102"/>
    <property type="gene ID" value="WBGene00257010"/>
</dbReference>
<gene>
    <name evidence="5 7 8" type="ORF">SRAE_1000041400</name>
</gene>
<feature type="DNA-binding region" description="Homeobox" evidence="2">
    <location>
        <begin position="290"/>
        <end position="342"/>
    </location>
</feature>
<dbReference type="EMBL" id="LN609528">
    <property type="protein sequence ID" value="CEF62140.1"/>
    <property type="molecule type" value="Genomic_DNA"/>
</dbReference>
<evidence type="ECO:0000313" key="5">
    <source>
        <dbReference type="EMBL" id="CEF62140.1"/>
    </source>
</evidence>
<evidence type="ECO:0000313" key="7">
    <source>
        <dbReference type="WBParaSite" id="SRAE_1000041400.1"/>
    </source>
</evidence>
<reference evidence="7" key="2">
    <citation type="submission" date="2020-12" db="UniProtKB">
        <authorList>
            <consortium name="WormBaseParasite"/>
        </authorList>
    </citation>
    <scope>IDENTIFICATION</scope>
</reference>
<feature type="region of interest" description="Disordered" evidence="3">
    <location>
        <begin position="258"/>
        <end position="279"/>
    </location>
</feature>
<comment type="subcellular location">
    <subcellularLocation>
        <location evidence="1 2">Nucleus</location>
    </subcellularLocation>
</comment>
<dbReference type="RefSeq" id="XP_024501342.1">
    <property type="nucleotide sequence ID" value="XM_024647244.1"/>
</dbReference>
<evidence type="ECO:0000313" key="8">
    <source>
        <dbReference type="WormBase" id="SRAE_1000041400"/>
    </source>
</evidence>
<dbReference type="OrthoDB" id="10052721at2759"/>
<dbReference type="GO" id="GO:0003677">
    <property type="term" value="F:DNA binding"/>
    <property type="evidence" value="ECO:0007669"/>
    <property type="project" value="UniProtKB-UniRule"/>
</dbReference>
<protein>
    <submittedName>
        <fullName evidence="5 7">Homeobox domain and Homeodomain-like-containing protein</fullName>
    </submittedName>
</protein>
<accession>A0A090KXB5</accession>
<dbReference type="WBParaSite" id="SRAE_1000041400.1">
    <property type="protein sequence ID" value="SRAE_1000041400.1"/>
    <property type="gene ID" value="WBGene00257010"/>
</dbReference>
<evidence type="ECO:0000256" key="3">
    <source>
        <dbReference type="SAM" id="MobiDB-lite"/>
    </source>
</evidence>
<dbReference type="Gene3D" id="1.10.10.60">
    <property type="entry name" value="Homeodomain-like"/>
    <property type="match status" value="1"/>
</dbReference>
<dbReference type="InterPro" id="IPR001356">
    <property type="entry name" value="HD"/>
</dbReference>
<dbReference type="STRING" id="34506.A0A090KXB5"/>